<dbReference type="Pfam" id="PF13445">
    <property type="entry name" value="zf-RING_UBOX"/>
    <property type="match status" value="1"/>
</dbReference>
<evidence type="ECO:0000256" key="3">
    <source>
        <dbReference type="ARBA" id="ARBA00022741"/>
    </source>
</evidence>
<evidence type="ECO:0000256" key="2">
    <source>
        <dbReference type="ARBA" id="ARBA00022723"/>
    </source>
</evidence>
<evidence type="ECO:0000256" key="7">
    <source>
        <dbReference type="ARBA" id="ARBA00022833"/>
    </source>
</evidence>
<dbReference type="InterPro" id="IPR001841">
    <property type="entry name" value="Znf_RING"/>
</dbReference>
<feature type="compositionally biased region" description="Basic and acidic residues" evidence="10">
    <location>
        <begin position="296"/>
        <end position="307"/>
    </location>
</feature>
<evidence type="ECO:0000313" key="14">
    <source>
        <dbReference type="EMBL" id="CAL1709069.1"/>
    </source>
</evidence>
<dbReference type="SMART" id="SM00490">
    <property type="entry name" value="HELICc"/>
    <property type="match status" value="1"/>
</dbReference>
<dbReference type="InterPro" id="IPR049730">
    <property type="entry name" value="SNF2/RAD54-like_C"/>
</dbReference>
<gene>
    <name evidence="14" type="ORF">GFSPODELE1_LOCUS7179</name>
</gene>
<dbReference type="InterPro" id="IPR027417">
    <property type="entry name" value="P-loop_NTPase"/>
</dbReference>
<dbReference type="InterPro" id="IPR001650">
    <property type="entry name" value="Helicase_C-like"/>
</dbReference>
<keyword evidence="15" id="KW-1185">Reference proteome</keyword>
<dbReference type="Gene3D" id="3.30.40.10">
    <property type="entry name" value="Zinc/RING finger domain, C3HC4 (zinc finger)"/>
    <property type="match status" value="1"/>
</dbReference>
<dbReference type="Pfam" id="PF00271">
    <property type="entry name" value="Helicase_C"/>
    <property type="match status" value="1"/>
</dbReference>
<dbReference type="InterPro" id="IPR014001">
    <property type="entry name" value="Helicase_ATP-bd"/>
</dbReference>
<feature type="region of interest" description="Disordered" evidence="10">
    <location>
        <begin position="256"/>
        <end position="316"/>
    </location>
</feature>
<dbReference type="InterPro" id="IPR017907">
    <property type="entry name" value="Znf_RING_CS"/>
</dbReference>
<feature type="domain" description="Helicase C-terminal" evidence="13">
    <location>
        <begin position="1164"/>
        <end position="1329"/>
    </location>
</feature>
<keyword evidence="3" id="KW-0547">Nucleotide-binding</keyword>
<dbReference type="Gene3D" id="3.40.50.300">
    <property type="entry name" value="P-loop containing nucleotide triphosphate hydrolases"/>
    <property type="match status" value="1"/>
</dbReference>
<dbReference type="PROSITE" id="PS51194">
    <property type="entry name" value="HELICASE_CTER"/>
    <property type="match status" value="1"/>
</dbReference>
<dbReference type="Gene3D" id="3.40.50.10810">
    <property type="entry name" value="Tandem AAA-ATPase domain"/>
    <property type="match status" value="1"/>
</dbReference>
<evidence type="ECO:0000259" key="13">
    <source>
        <dbReference type="PROSITE" id="PS51194"/>
    </source>
</evidence>
<name>A0ABP1DPD0_9APHY</name>
<dbReference type="CDD" id="cd18793">
    <property type="entry name" value="SF2_C_SNF"/>
    <property type="match status" value="1"/>
</dbReference>
<evidence type="ECO:0000256" key="5">
    <source>
        <dbReference type="ARBA" id="ARBA00022801"/>
    </source>
</evidence>
<feature type="domain" description="Helicase ATP-binding" evidence="12">
    <location>
        <begin position="579"/>
        <end position="777"/>
    </location>
</feature>
<evidence type="ECO:0000256" key="4">
    <source>
        <dbReference type="ARBA" id="ARBA00022771"/>
    </source>
</evidence>
<dbReference type="SUPFAM" id="SSF57850">
    <property type="entry name" value="RING/U-box"/>
    <property type="match status" value="1"/>
</dbReference>
<evidence type="ECO:0000259" key="12">
    <source>
        <dbReference type="PROSITE" id="PS51192"/>
    </source>
</evidence>
<evidence type="ECO:0000256" key="10">
    <source>
        <dbReference type="SAM" id="MobiDB-lite"/>
    </source>
</evidence>
<feature type="region of interest" description="Disordered" evidence="10">
    <location>
        <begin position="337"/>
        <end position="357"/>
    </location>
</feature>
<keyword evidence="4 9" id="KW-0863">Zinc-finger</keyword>
<reference evidence="15" key="1">
    <citation type="submission" date="2024-04" db="EMBL/GenBank/DDBJ databases">
        <authorList>
            <person name="Shaw F."/>
            <person name="Minotto A."/>
        </authorList>
    </citation>
    <scope>NUCLEOTIDE SEQUENCE [LARGE SCALE GENOMIC DNA]</scope>
</reference>
<dbReference type="Proteomes" id="UP001497453">
    <property type="component" value="Chromosome 5"/>
</dbReference>
<proteinExistence type="inferred from homology"/>
<dbReference type="PANTHER" id="PTHR45626:SF16">
    <property type="entry name" value="ATP-DEPENDENT HELICASE ULS1"/>
    <property type="match status" value="1"/>
</dbReference>
<evidence type="ECO:0000256" key="6">
    <source>
        <dbReference type="ARBA" id="ARBA00022806"/>
    </source>
</evidence>
<feature type="domain" description="RING-type" evidence="11">
    <location>
        <begin position="959"/>
        <end position="1012"/>
    </location>
</feature>
<dbReference type="PANTHER" id="PTHR45626">
    <property type="entry name" value="TRANSCRIPTION TERMINATION FACTOR 2-RELATED"/>
    <property type="match status" value="1"/>
</dbReference>
<dbReference type="PROSITE" id="PS50089">
    <property type="entry name" value="ZF_RING_2"/>
    <property type="match status" value="1"/>
</dbReference>
<keyword evidence="2" id="KW-0479">Metal-binding</keyword>
<sequence>MPQARAFAMCKWFETDIITPARSAPCARWTTRSIESHSRWQGQRLPKRHACTGYKWPAKNFVAMLRSVAQRQWPKMAVPRYKQPQITRPRHTYLLASLFPVPRPFPLLFTRYPTMERSRSQSSLLATAKEQLGYLPTVPDTVVPGVYLAELEKHLQLYPHDSNFLLTRQPGQGFGYVTCLEEGCLRAKIELIMRVGSPDGGKTTGIGSLAAYRTHIIQSSVHCASRDARIRSGCPNPLSIAVPARTPNRTSRILTSLDSEDGWSSPTRIASSPAAPLGQHLSGLSMRGDSSVPQKRASDHHLAKTESFEPQFSLHGGSSYKRQKLEFPKAPLALANRRTPEPFGDQPAAPSSGDVEDTRARLADITSRISQVTSAMQRARWKSALTKADYTRISKLEKELNDLRGLRNKYTAAIPSAITSSPTRVSSIIKAEPAESSSSLQPRFFQFRVDPNFGDVKPLPPVISQPIASGSNVKIETVKPPAIFSNPAAADPHFSDDERFDENGNFFGRGKDLYEGPIAKADDIDKFLVAAGNSEQFDGNASVEKALERLNLQNLYHPLPGMEVALMPHQAIGVAWMLDKENSTMKGGALADEMGLGKTVQMIAVIATNRSNDPLRKATLIIAPVALLDQWQQEIDMKTNLNLSCLIYHGSNKPKRSEDINKYDIVLTTFHTLAYEWPDFEAEEKEKAKRKRKNKNDDDDDYVKPKKRGAKKELGLLFTIEWHRICIDEAQNIRNKRTRISRAVSELEAKYRWCLTGTPIINTLSDAYGLFRFLKIRPWYDWNHFNAKIARNEKKQPDLASSRLQSIFQMTLLRRKKDTMLDGKRLIELPARNVVLRKLQFSQEERDIYAMVEAKSQAKFNRFLRAGTVLKNYHQVLVLLLRLRQICSHPTLIQEDGDGFVRPEEAEDGGDTSAELARAARLVSMEFVNRMKSKFKEIVLERMAAEKESTDASLEGEECPICYDTFTDAVVTCCTHVFCRECIMNVLHTPAREDANEINPYKANERPCPSCRGAISEEKLFTRQAFEPTDDELSPATNAKVEDVEMIDLTDDVKGKGKAPAGRTLRKRRAKPIRILDSDEEMEDDEDDDLSDFIVEDDEDEEEADARIAARRVHRSLKGKQRAIVISDDEDEDIIFGAKPSVPIPPEKVKMMPRFLPSTKMKHMMDSLMSWAKEHPDEKTLVISQWTQCLSLVSNYLAEHGFAHVKYQGDMTRHQRDASVRTFMSKDKAKIMLMSLKCGGVGLNLTRANRVISLDLGWSEAIENQAFDRVHRLGQMRDVTVERLVIQDTVEDRILALQERKRNLAEGSLGEGNGKKIGRLSVKELASLFNVDTRGNLLH</sequence>
<organism evidence="14 15">
    <name type="scientific">Somion occarium</name>
    <dbReference type="NCBI Taxonomy" id="3059160"/>
    <lineage>
        <taxon>Eukaryota</taxon>
        <taxon>Fungi</taxon>
        <taxon>Dikarya</taxon>
        <taxon>Basidiomycota</taxon>
        <taxon>Agaricomycotina</taxon>
        <taxon>Agaricomycetes</taxon>
        <taxon>Polyporales</taxon>
        <taxon>Cerrenaceae</taxon>
        <taxon>Somion</taxon>
    </lineage>
</organism>
<dbReference type="InterPro" id="IPR013083">
    <property type="entry name" value="Znf_RING/FYVE/PHD"/>
</dbReference>
<dbReference type="PROSITE" id="PS51192">
    <property type="entry name" value="HELICASE_ATP_BIND_1"/>
    <property type="match status" value="1"/>
</dbReference>
<dbReference type="InterPro" id="IPR038718">
    <property type="entry name" value="SNF2-like_sf"/>
</dbReference>
<evidence type="ECO:0000256" key="8">
    <source>
        <dbReference type="ARBA" id="ARBA00022840"/>
    </source>
</evidence>
<dbReference type="PROSITE" id="PS00518">
    <property type="entry name" value="ZF_RING_1"/>
    <property type="match status" value="1"/>
</dbReference>
<dbReference type="InterPro" id="IPR000330">
    <property type="entry name" value="SNF2_N"/>
</dbReference>
<keyword evidence="6" id="KW-0347">Helicase</keyword>
<dbReference type="InterPro" id="IPR050628">
    <property type="entry name" value="SNF2_RAD54_helicase_TF"/>
</dbReference>
<evidence type="ECO:0000256" key="1">
    <source>
        <dbReference type="ARBA" id="ARBA00007025"/>
    </source>
</evidence>
<accession>A0ABP1DPD0</accession>
<evidence type="ECO:0000313" key="15">
    <source>
        <dbReference type="Proteomes" id="UP001497453"/>
    </source>
</evidence>
<dbReference type="CDD" id="cd18008">
    <property type="entry name" value="DEXDc_SHPRH-like"/>
    <property type="match status" value="1"/>
</dbReference>
<evidence type="ECO:0000259" key="11">
    <source>
        <dbReference type="PROSITE" id="PS50089"/>
    </source>
</evidence>
<dbReference type="SMART" id="SM00487">
    <property type="entry name" value="DEXDc"/>
    <property type="match status" value="1"/>
</dbReference>
<protein>
    <submittedName>
        <fullName evidence="14">Uncharacterized protein</fullName>
    </submittedName>
</protein>
<dbReference type="InterPro" id="IPR027370">
    <property type="entry name" value="Znf-RING_euk"/>
</dbReference>
<dbReference type="SUPFAM" id="SSF52540">
    <property type="entry name" value="P-loop containing nucleoside triphosphate hydrolases"/>
    <property type="match status" value="2"/>
</dbReference>
<keyword evidence="8" id="KW-0067">ATP-binding</keyword>
<dbReference type="EMBL" id="OZ037948">
    <property type="protein sequence ID" value="CAL1709069.1"/>
    <property type="molecule type" value="Genomic_DNA"/>
</dbReference>
<evidence type="ECO:0000256" key="9">
    <source>
        <dbReference type="PROSITE-ProRule" id="PRU00175"/>
    </source>
</evidence>
<keyword evidence="7" id="KW-0862">Zinc</keyword>
<dbReference type="SMART" id="SM00184">
    <property type="entry name" value="RING"/>
    <property type="match status" value="1"/>
</dbReference>
<dbReference type="Pfam" id="PF00176">
    <property type="entry name" value="SNF2-rel_dom"/>
    <property type="match status" value="1"/>
</dbReference>
<comment type="similarity">
    <text evidence="1">Belongs to the SNF2/RAD54 helicase family.</text>
</comment>
<keyword evidence="5" id="KW-0378">Hydrolase</keyword>
<feature type="compositionally biased region" description="Polar residues" evidence="10">
    <location>
        <begin position="256"/>
        <end position="270"/>
    </location>
</feature>